<feature type="coiled-coil region" evidence="1">
    <location>
        <begin position="115"/>
        <end position="180"/>
    </location>
</feature>
<evidence type="ECO:0000313" key="3">
    <source>
        <dbReference type="EMBL" id="AVT45315.1"/>
    </source>
</evidence>
<dbReference type="Proteomes" id="UP000241454">
    <property type="component" value="Chromosome"/>
</dbReference>
<proteinExistence type="predicted"/>
<keyword evidence="1" id="KW-0175">Coiled coil</keyword>
<feature type="region of interest" description="Disordered" evidence="2">
    <location>
        <begin position="316"/>
        <end position="337"/>
    </location>
</feature>
<evidence type="ECO:0000256" key="1">
    <source>
        <dbReference type="SAM" id="Coils"/>
    </source>
</evidence>
<protein>
    <submittedName>
        <fullName evidence="3">Uncharacterized protein</fullName>
    </submittedName>
</protein>
<accession>A0A2R4G388</accession>
<reference evidence="3 4" key="1">
    <citation type="submission" date="2018-03" db="EMBL/GenBank/DDBJ databases">
        <authorList>
            <person name="Keele B.F."/>
        </authorList>
    </citation>
    <scope>NUCLEOTIDE SEQUENCE [LARGE SCALE GENOMIC DNA]</scope>
    <source>
        <strain evidence="3 4">1-11</strain>
    </source>
</reference>
<dbReference type="EMBL" id="CP028341">
    <property type="protein sequence ID" value="AVT45315.1"/>
    <property type="molecule type" value="Genomic_DNA"/>
</dbReference>
<evidence type="ECO:0000313" key="4">
    <source>
        <dbReference type="Proteomes" id="UP000241454"/>
    </source>
</evidence>
<evidence type="ECO:0000256" key="2">
    <source>
        <dbReference type="SAM" id="MobiDB-lite"/>
    </source>
</evidence>
<sequence length="337" mass="38152">MTANDRRRLHDSFTVADRMGRIQQVCAAIHLDRSCAKWASMCGVTPFQLEQEVQQRLWDLWKDEWDPTDYPYGGEDREDSWTVPKFAARTAKNVRLELARQNRRCGMTYAPRDPVDKAQKALRDIAAKVRTQRAEVGRLRGLLASGTAVEKELDQACELLGSYEAEMRRAQEVRDTAEANGRFRVDRVEVNDLDINAVDASGTPNWRMLAAQSPDDLDESMVKTRIAQQIDPLGDPVRVWDMAAGAADMILKQVELRAGMYGRDRLLFDADQGFLDTAVRDRLRSCVWRMCVGQSEAAASELVDLIESLQAMSPAKARRRTAAKGRSHRVNNRRISQ</sequence>
<name>A0A2R4G388_BIFAD</name>
<dbReference type="AlphaFoldDB" id="A0A2R4G388"/>
<organism evidence="3 4">
    <name type="scientific">Bifidobacterium adolescentis</name>
    <dbReference type="NCBI Taxonomy" id="1680"/>
    <lineage>
        <taxon>Bacteria</taxon>
        <taxon>Bacillati</taxon>
        <taxon>Actinomycetota</taxon>
        <taxon>Actinomycetes</taxon>
        <taxon>Bifidobacteriales</taxon>
        <taxon>Bifidobacteriaceae</taxon>
        <taxon>Bifidobacterium</taxon>
    </lineage>
</organism>
<gene>
    <name evidence="3" type="ORF">C8077_04915</name>
</gene>
<dbReference type="RefSeq" id="WP_107646206.1">
    <property type="nucleotide sequence ID" value="NZ_CAXVIL010000005.1"/>
</dbReference>